<feature type="domain" description="Retrotransposon gag" evidence="2">
    <location>
        <begin position="301"/>
        <end position="394"/>
    </location>
</feature>
<dbReference type="InterPro" id="IPR005162">
    <property type="entry name" value="Retrotrans_gag_dom"/>
</dbReference>
<dbReference type="AlphaFoldDB" id="A0AAP0LL11"/>
<feature type="compositionally biased region" description="Basic and acidic residues" evidence="1">
    <location>
        <begin position="439"/>
        <end position="453"/>
    </location>
</feature>
<dbReference type="Gene3D" id="2.40.70.10">
    <property type="entry name" value="Acid Proteases"/>
    <property type="match status" value="1"/>
</dbReference>
<dbReference type="GO" id="GO:0004190">
    <property type="term" value="F:aspartic-type endopeptidase activity"/>
    <property type="evidence" value="ECO:0007669"/>
    <property type="project" value="InterPro"/>
</dbReference>
<reference evidence="3 4" key="1">
    <citation type="submission" date="2024-05" db="EMBL/GenBank/DDBJ databases">
        <title>Haplotype-resolved chromosome-level genome assembly of Huyou (Citrus changshanensis).</title>
        <authorList>
            <person name="Miao C."/>
            <person name="Chen W."/>
            <person name="Wu Y."/>
            <person name="Wang L."/>
            <person name="Zhao S."/>
            <person name="Grierson D."/>
            <person name="Xu C."/>
            <person name="Chen K."/>
        </authorList>
    </citation>
    <scope>NUCLEOTIDE SEQUENCE [LARGE SCALE GENOMIC DNA]</scope>
    <source>
        <strain evidence="3">01-14</strain>
        <tissue evidence="3">Leaf</tissue>
    </source>
</reference>
<dbReference type="Proteomes" id="UP001428341">
    <property type="component" value="Unassembled WGS sequence"/>
</dbReference>
<keyword evidence="4" id="KW-1185">Reference proteome</keyword>
<evidence type="ECO:0000313" key="3">
    <source>
        <dbReference type="EMBL" id="KAK9175540.1"/>
    </source>
</evidence>
<evidence type="ECO:0000259" key="2">
    <source>
        <dbReference type="Pfam" id="PF03732"/>
    </source>
</evidence>
<dbReference type="SUPFAM" id="SSF50630">
    <property type="entry name" value="Acid proteases"/>
    <property type="match status" value="1"/>
</dbReference>
<organism evidence="3 4">
    <name type="scientific">Citrus x changshan-huyou</name>
    <dbReference type="NCBI Taxonomy" id="2935761"/>
    <lineage>
        <taxon>Eukaryota</taxon>
        <taxon>Viridiplantae</taxon>
        <taxon>Streptophyta</taxon>
        <taxon>Embryophyta</taxon>
        <taxon>Tracheophyta</taxon>
        <taxon>Spermatophyta</taxon>
        <taxon>Magnoliopsida</taxon>
        <taxon>eudicotyledons</taxon>
        <taxon>Gunneridae</taxon>
        <taxon>Pentapetalae</taxon>
        <taxon>rosids</taxon>
        <taxon>malvids</taxon>
        <taxon>Sapindales</taxon>
        <taxon>Rutaceae</taxon>
        <taxon>Aurantioideae</taxon>
        <taxon>Citrus</taxon>
    </lineage>
</organism>
<feature type="compositionally biased region" description="Basic and acidic residues" evidence="1">
    <location>
        <begin position="135"/>
        <end position="144"/>
    </location>
</feature>
<dbReference type="InterPro" id="IPR021109">
    <property type="entry name" value="Peptidase_aspartic_dom_sf"/>
</dbReference>
<comment type="caution">
    <text evidence="3">The sequence shown here is derived from an EMBL/GenBank/DDBJ whole genome shotgun (WGS) entry which is preliminary data.</text>
</comment>
<dbReference type="CDD" id="cd00303">
    <property type="entry name" value="retropepsin_like"/>
    <property type="match status" value="1"/>
</dbReference>
<name>A0AAP0LL11_9ROSI</name>
<feature type="region of interest" description="Disordered" evidence="1">
    <location>
        <begin position="710"/>
        <end position="814"/>
    </location>
</feature>
<evidence type="ECO:0000256" key="1">
    <source>
        <dbReference type="SAM" id="MobiDB-lite"/>
    </source>
</evidence>
<evidence type="ECO:0000313" key="4">
    <source>
        <dbReference type="Proteomes" id="UP001428341"/>
    </source>
</evidence>
<feature type="region of interest" description="Disordered" evidence="1">
    <location>
        <begin position="132"/>
        <end position="157"/>
    </location>
</feature>
<feature type="compositionally biased region" description="Basic and acidic residues" evidence="1">
    <location>
        <begin position="723"/>
        <end position="738"/>
    </location>
</feature>
<dbReference type="GO" id="GO:0006508">
    <property type="term" value="P:proteolysis"/>
    <property type="evidence" value="ECO:0007669"/>
    <property type="project" value="InterPro"/>
</dbReference>
<feature type="compositionally biased region" description="Basic and acidic residues" evidence="1">
    <location>
        <begin position="772"/>
        <end position="786"/>
    </location>
</feature>
<feature type="compositionally biased region" description="Basic residues" evidence="1">
    <location>
        <begin position="739"/>
        <end position="748"/>
    </location>
</feature>
<dbReference type="EMBL" id="JBCGBO010000025">
    <property type="protein sequence ID" value="KAK9175540.1"/>
    <property type="molecule type" value="Genomic_DNA"/>
</dbReference>
<dbReference type="InterPro" id="IPR032567">
    <property type="entry name" value="RTL1-rel"/>
</dbReference>
<feature type="region of interest" description="Disordered" evidence="1">
    <location>
        <begin position="427"/>
        <end position="474"/>
    </location>
</feature>
<dbReference type="Pfam" id="PF03732">
    <property type="entry name" value="Retrotrans_gag"/>
    <property type="match status" value="1"/>
</dbReference>
<proteinExistence type="predicted"/>
<dbReference type="PROSITE" id="PS00141">
    <property type="entry name" value="ASP_PROTEASE"/>
    <property type="match status" value="1"/>
</dbReference>
<accession>A0AAP0LL11</accession>
<protein>
    <recommendedName>
        <fullName evidence="2">Retrotransposon gag domain-containing protein</fullName>
    </recommendedName>
</protein>
<dbReference type="PANTHER" id="PTHR15503">
    <property type="entry name" value="LDOC1 RELATED"/>
    <property type="match status" value="1"/>
</dbReference>
<dbReference type="InterPro" id="IPR001969">
    <property type="entry name" value="Aspartic_peptidase_AS"/>
</dbReference>
<dbReference type="Pfam" id="PF13975">
    <property type="entry name" value="gag-asp_proteas"/>
    <property type="match status" value="1"/>
</dbReference>
<dbReference type="PANTHER" id="PTHR15503:SF45">
    <property type="entry name" value="RNA-DIRECTED DNA POLYMERASE HOMOLOG"/>
    <property type="match status" value="1"/>
</dbReference>
<gene>
    <name evidence="3" type="ORF">WN944_027547</name>
</gene>
<sequence length="814" mass="91632">MKLRVTLKEQGVLKSDSLSANSRFATGTPYQNYLLNLFKKAIRATIRYCSQSRKIKEKSAKLKNEEKLQRAFLKAAKLEMKLEKYYNEKEIIKLVLEDYMHIDVREALGLLNNIRQSCLSVARGVVGVDVPPEPSRCREGERAQGKTHGKSKAPSVDALEPRVTTLEITLSAAQDSLEGLEERVDGLWENTPSSRWQRKLSSKSKRTLSELLELRSFVQEELSVVRTEVDEVRSDWAWHKRTLFASPAFANSSDARRIDVPKPDTYDGTRNATIVDNFLFRLDQYFDVMGVRDEASKVGTAPTYLRGAAQLWWRRKHGEMGKGICTIDTWADFKQELRKQFAPSNAEKEARARLRRLKQSGSIRDYINEFTTLMLEISDMSDKDSLFYFQDGLKDWAKTELDRRGVQTLDDAIAIAESLTEYSAQLKDKRSSYDQGGGESHEDNNRNCKEWSKKKPPSGKDGQSKSEKPPKPRSPCFICNGPHWVRDCPEKKSLNALVTQLKGQCTPTTEEPQHNLGSFQRLSTLVSQPPEPTRKGLMFVSVLINGRTVRALLDTGATHNFISEEEAKCLGLKVTQHGGTIKAVNSPAKPFARTTRGVHVTLGTWNGKLDFSIMPMDDFAMILGMEFFDKVHAFPLPATNSLSIFNGSKACVVPVERAQPAEKALSVMQCRRGFKKNPDHLVSIWQHHKGEDSESPPSQVPQQVRVVHDKGKDVMPLKLPSRRVVEQRTKPSEHEELWKHKRGRHNTNRKKETTTCGASGGTSPRVKHKKTNDKSRNKSLKEQGRDCDEDAASLSGGGCYGPPKILAQLPTISG</sequence>